<reference evidence="6" key="1">
    <citation type="submission" date="2016-03" db="EMBL/GenBank/DDBJ databases">
        <title>Flavobacterium columnare strain B185, complete genome.</title>
        <authorList>
            <person name="Sundberg L.-R."/>
            <person name="Papponen P."/>
            <person name="Laanto E."/>
        </authorList>
    </citation>
    <scope>NUCLEOTIDE SEQUENCE [LARGE SCALE GENOMIC DNA]</scope>
    <source>
        <strain evidence="6">B185</strain>
    </source>
</reference>
<dbReference type="RefSeq" id="WP_014166028.1">
    <property type="nucleotide sequence ID" value="NZ_CP010992.1"/>
</dbReference>
<evidence type="ECO:0000313" key="6">
    <source>
        <dbReference type="Proteomes" id="UP000304840"/>
    </source>
</evidence>
<dbReference type="Pfam" id="PF17561">
    <property type="entry name" value="TssO"/>
    <property type="match status" value="1"/>
</dbReference>
<dbReference type="EMBL" id="MTCY01000005">
    <property type="protein sequence ID" value="OWP79310.1"/>
    <property type="molecule type" value="Genomic_DNA"/>
</dbReference>
<keyword evidence="2" id="KW-0472">Membrane</keyword>
<evidence type="ECO:0000256" key="2">
    <source>
        <dbReference type="SAM" id="Phobius"/>
    </source>
</evidence>
<feature type="transmembrane region" description="Helical" evidence="2">
    <location>
        <begin position="12"/>
        <end position="37"/>
    </location>
</feature>
<feature type="coiled-coil region" evidence="1">
    <location>
        <begin position="139"/>
        <end position="166"/>
    </location>
</feature>
<protein>
    <recommendedName>
        <fullName evidence="7">Type VI secretion system transmembrane protein TssO</fullName>
    </recommendedName>
</protein>
<dbReference type="OMA" id="VCRQIYQ"/>
<evidence type="ECO:0008006" key="7">
    <source>
        <dbReference type="Google" id="ProtNLM"/>
    </source>
</evidence>
<gene>
    <name evidence="4" type="ORF">BWK62_03170</name>
    <name evidence="3" type="ORF">UN65_10080</name>
</gene>
<dbReference type="Proteomes" id="UP000304840">
    <property type="component" value="Chromosome"/>
</dbReference>
<proteinExistence type="predicted"/>
<keyword evidence="2" id="KW-0812">Transmembrane</keyword>
<accession>A0A1V2YNW2</accession>
<dbReference type="OrthoDB" id="656843at2"/>
<reference evidence="4 5" key="2">
    <citation type="journal article" date="2017" name="Infect. Genet. Evol.">
        <title>Comparative genome analysis of fish pathogen Flavobacterium columnare reveals extensive sequence diversity within the species.</title>
        <authorList>
            <person name="Kayansamruaj P."/>
            <person name="Dong H.T."/>
            <person name="Hirono I."/>
            <person name="Kondo H."/>
            <person name="Senapin S."/>
            <person name="Rodkhum C."/>
        </authorList>
    </citation>
    <scope>NUCLEOTIDE SEQUENCE [LARGE SCALE GENOMIC DNA]</scope>
    <source>
        <strain evidence="4 5">1214</strain>
    </source>
</reference>
<name>A0A1V2YNW2_9FLAO</name>
<evidence type="ECO:0000313" key="4">
    <source>
        <dbReference type="EMBL" id="OWP79310.1"/>
    </source>
</evidence>
<keyword evidence="2" id="KW-1133">Transmembrane helix</keyword>
<organism evidence="4 5">
    <name type="scientific">Flavobacterium columnare</name>
    <dbReference type="NCBI Taxonomy" id="996"/>
    <lineage>
        <taxon>Bacteria</taxon>
        <taxon>Pseudomonadati</taxon>
        <taxon>Bacteroidota</taxon>
        <taxon>Flavobacteriia</taxon>
        <taxon>Flavobacteriales</taxon>
        <taxon>Flavobacteriaceae</taxon>
        <taxon>Flavobacterium</taxon>
    </lineage>
</organism>
<dbReference type="AlphaFoldDB" id="A0A1V2YNW2"/>
<dbReference type="GeneID" id="96798182"/>
<dbReference type="InterPro" id="IPR039449">
    <property type="entry name" value="TssO"/>
</dbReference>
<reference evidence="3" key="3">
    <citation type="submission" date="2019-05" db="EMBL/GenBank/DDBJ databases">
        <title>Flavobacterium columnare strain B185, complete genome.</title>
        <authorList>
            <person name="Sundberg L.-R."/>
            <person name="Papponen P."/>
            <person name="Laanto E."/>
        </authorList>
    </citation>
    <scope>NUCLEOTIDE SEQUENCE</scope>
    <source>
        <strain evidence="3">B185</strain>
    </source>
</reference>
<dbReference type="EMBL" id="CP010992">
    <property type="protein sequence ID" value="AMO20635.1"/>
    <property type="molecule type" value="Genomic_DNA"/>
</dbReference>
<evidence type="ECO:0000256" key="1">
    <source>
        <dbReference type="SAM" id="Coils"/>
    </source>
</evidence>
<evidence type="ECO:0000313" key="3">
    <source>
        <dbReference type="EMBL" id="AMO20635.1"/>
    </source>
</evidence>
<keyword evidence="1" id="KW-0175">Coiled coil</keyword>
<sequence>MEILNKKERSKAFVSFVLFFVISVTVFMSALLFNTYFPFRENELLKTENFKLKKEIEIQNKFSFQLEKVKTTVDSINAPGQNDFFNEKLALSLLAEMYNQLPKDTLKNKIMYNNTIIAFKDLIDAKKQVKQLATNHKLMDSLSTINKTLKDEYDKMKRDLEVCRQIYQQAE</sequence>
<dbReference type="Proteomes" id="UP000198034">
    <property type="component" value="Unassembled WGS sequence"/>
</dbReference>
<reference evidence="3 6" key="4">
    <citation type="submission" date="2019-05" db="EMBL/GenBank/DDBJ databases">
        <authorList>
            <person name="Ravantti J.J."/>
        </authorList>
    </citation>
    <scope>NUCLEOTIDE SEQUENCE [LARGE SCALE GENOMIC DNA]</scope>
    <source>
        <strain evidence="3 6">B185</strain>
    </source>
</reference>
<evidence type="ECO:0000313" key="5">
    <source>
        <dbReference type="Proteomes" id="UP000198034"/>
    </source>
</evidence>